<dbReference type="PANTHER" id="PTHR31676:SF28">
    <property type="entry name" value="TRANSMEMBRANE PROTEIN"/>
    <property type="match status" value="1"/>
</dbReference>
<evidence type="ECO:0000313" key="2">
    <source>
        <dbReference type="EMBL" id="PON35832.1"/>
    </source>
</evidence>
<evidence type="ECO:0008006" key="4">
    <source>
        <dbReference type="Google" id="ProtNLM"/>
    </source>
</evidence>
<evidence type="ECO:0000313" key="3">
    <source>
        <dbReference type="Proteomes" id="UP000237105"/>
    </source>
</evidence>
<proteinExistence type="predicted"/>
<keyword evidence="3" id="KW-1185">Reference proteome</keyword>
<gene>
    <name evidence="2" type="ORF">PanWU01x14_333150</name>
</gene>
<dbReference type="PANTHER" id="PTHR31676">
    <property type="entry name" value="T31J12.3 PROTEIN-RELATED"/>
    <property type="match status" value="1"/>
</dbReference>
<dbReference type="SUPFAM" id="SSF141562">
    <property type="entry name" value="At5g01610-like"/>
    <property type="match status" value="1"/>
</dbReference>
<name>A0A2P5AH14_PARAD</name>
<dbReference type="InterPro" id="IPR036758">
    <property type="entry name" value="At5g01610-like"/>
</dbReference>
<sequence length="158" mass="17661">MSQTPISSLILFLHLLLLVLVFQPRAAMSSLHNLLQSQGLPGGLFPDTVKSYDLDHLGRLEVHLEWPCFSKFETRVYYESVVRANLTFGGLHGLEGLSQEELFLWLPVKGITVNDPSSGLILFDIGVAHKPLSLSLFEDPPVCKPQGMRTEMGFQVQR</sequence>
<organism evidence="2 3">
    <name type="scientific">Parasponia andersonii</name>
    <name type="common">Sponia andersonii</name>
    <dbReference type="NCBI Taxonomy" id="3476"/>
    <lineage>
        <taxon>Eukaryota</taxon>
        <taxon>Viridiplantae</taxon>
        <taxon>Streptophyta</taxon>
        <taxon>Embryophyta</taxon>
        <taxon>Tracheophyta</taxon>
        <taxon>Spermatophyta</taxon>
        <taxon>Magnoliopsida</taxon>
        <taxon>eudicotyledons</taxon>
        <taxon>Gunneridae</taxon>
        <taxon>Pentapetalae</taxon>
        <taxon>rosids</taxon>
        <taxon>fabids</taxon>
        <taxon>Rosales</taxon>
        <taxon>Cannabaceae</taxon>
        <taxon>Parasponia</taxon>
    </lineage>
</organism>
<dbReference type="EMBL" id="JXTB01000594">
    <property type="protein sequence ID" value="PON35832.1"/>
    <property type="molecule type" value="Genomic_DNA"/>
</dbReference>
<accession>A0A2P5AH14</accession>
<dbReference type="STRING" id="3476.A0A2P5AH14"/>
<dbReference type="AlphaFoldDB" id="A0A2P5AH14"/>
<evidence type="ECO:0000256" key="1">
    <source>
        <dbReference type="SAM" id="SignalP"/>
    </source>
</evidence>
<comment type="caution">
    <text evidence="2">The sequence shown here is derived from an EMBL/GenBank/DDBJ whole genome shotgun (WGS) entry which is preliminary data.</text>
</comment>
<dbReference type="OrthoDB" id="766568at2759"/>
<dbReference type="Gene3D" id="2.30.240.10">
    <property type="entry name" value="At5g01610-like"/>
    <property type="match status" value="1"/>
</dbReference>
<reference evidence="3" key="1">
    <citation type="submission" date="2016-06" db="EMBL/GenBank/DDBJ databases">
        <title>Parallel loss of symbiosis genes in relatives of nitrogen-fixing non-legume Parasponia.</title>
        <authorList>
            <person name="Van Velzen R."/>
            <person name="Holmer R."/>
            <person name="Bu F."/>
            <person name="Rutten L."/>
            <person name="Van Zeijl A."/>
            <person name="Liu W."/>
            <person name="Santuari L."/>
            <person name="Cao Q."/>
            <person name="Sharma T."/>
            <person name="Shen D."/>
            <person name="Roswanjaya Y."/>
            <person name="Wardhani T."/>
            <person name="Kalhor M.S."/>
            <person name="Jansen J."/>
            <person name="Van den Hoogen J."/>
            <person name="Gungor B."/>
            <person name="Hartog M."/>
            <person name="Hontelez J."/>
            <person name="Verver J."/>
            <person name="Yang W.-C."/>
            <person name="Schijlen E."/>
            <person name="Repin R."/>
            <person name="Schilthuizen M."/>
            <person name="Schranz E."/>
            <person name="Heidstra R."/>
            <person name="Miyata K."/>
            <person name="Fedorova E."/>
            <person name="Kohlen W."/>
            <person name="Bisseling T."/>
            <person name="Smit S."/>
            <person name="Geurts R."/>
        </authorList>
    </citation>
    <scope>NUCLEOTIDE SEQUENCE [LARGE SCALE GENOMIC DNA]</scope>
    <source>
        <strain evidence="3">cv. WU1-14</strain>
    </source>
</reference>
<protein>
    <recommendedName>
        <fullName evidence="4">Transmembrane protein</fullName>
    </recommendedName>
</protein>
<feature type="chain" id="PRO_5015135252" description="Transmembrane protein" evidence="1">
    <location>
        <begin position="30"/>
        <end position="158"/>
    </location>
</feature>
<dbReference type="Proteomes" id="UP000237105">
    <property type="component" value="Unassembled WGS sequence"/>
</dbReference>
<keyword evidence="1" id="KW-0732">Signal</keyword>
<dbReference type="InterPro" id="IPR007493">
    <property type="entry name" value="DUF538"/>
</dbReference>
<dbReference type="Pfam" id="PF04398">
    <property type="entry name" value="DUF538"/>
    <property type="match status" value="1"/>
</dbReference>
<feature type="signal peptide" evidence="1">
    <location>
        <begin position="1"/>
        <end position="29"/>
    </location>
</feature>